<dbReference type="Pfam" id="PF00657">
    <property type="entry name" value="Lipase_GDSL"/>
    <property type="match status" value="1"/>
</dbReference>
<dbReference type="EMBL" id="CM018046">
    <property type="protein sequence ID" value="KAA8527011.1"/>
    <property type="molecule type" value="Genomic_DNA"/>
</dbReference>
<dbReference type="SUPFAM" id="SSF52266">
    <property type="entry name" value="SGNH hydrolase"/>
    <property type="match status" value="1"/>
</dbReference>
<gene>
    <name evidence="2" type="ORF">F0562_008760</name>
</gene>
<proteinExistence type="inferred from homology"/>
<keyword evidence="3" id="KW-1185">Reference proteome</keyword>
<sequence length="296" mass="32861">MAAISTMVSPLDGFPMVEVPTDFISEAFGVKPTIPAYLDPTYSIMDFATGVCFASAGTGYDSTTSDILSVIPLWKELEHYREYQKQLRGYLGDEKANEVLSEALYLISLGTNDFLENYYIFPGRSSEYCSVDEYEDFLVGIARNFVTELFQLGARKISLGGLPPMGCLPLERTTNLIFGSDCIEEYNNVARDFNGKLQGLVAQLNKELAGIRLVLSNPYDILTEIIQNPYSYGFENAAIACCATGTFEVGYTCDKFNPFTCTDANKYVFWDSFHPTEKTNGIVADHVVKSSLAEFL</sequence>
<dbReference type="InterPro" id="IPR036514">
    <property type="entry name" value="SGNH_hydro_sf"/>
</dbReference>
<dbReference type="GO" id="GO:0016788">
    <property type="term" value="F:hydrolase activity, acting on ester bonds"/>
    <property type="evidence" value="ECO:0007669"/>
    <property type="project" value="InterPro"/>
</dbReference>
<reference evidence="2 3" key="1">
    <citation type="submission" date="2019-09" db="EMBL/GenBank/DDBJ databases">
        <title>A chromosome-level genome assembly of the Chinese tupelo Nyssa sinensis.</title>
        <authorList>
            <person name="Yang X."/>
            <person name="Kang M."/>
            <person name="Yang Y."/>
            <person name="Xiong H."/>
            <person name="Wang M."/>
            <person name="Zhang Z."/>
            <person name="Wang Z."/>
            <person name="Wu H."/>
            <person name="Ma T."/>
            <person name="Liu J."/>
            <person name="Xi Z."/>
        </authorList>
    </citation>
    <scope>NUCLEOTIDE SEQUENCE [LARGE SCALE GENOMIC DNA]</scope>
    <source>
        <strain evidence="2">J267</strain>
        <tissue evidence="2">Leaf</tissue>
    </source>
</reference>
<dbReference type="PANTHER" id="PTHR45642">
    <property type="entry name" value="GDSL ESTERASE/LIPASE EXL3"/>
    <property type="match status" value="1"/>
</dbReference>
<name>A0A5J5ACU6_9ASTE</name>
<dbReference type="PANTHER" id="PTHR45642:SF46">
    <property type="entry name" value="OS06G0636700 PROTEIN"/>
    <property type="match status" value="1"/>
</dbReference>
<dbReference type="OrthoDB" id="1600564at2759"/>
<evidence type="ECO:0008006" key="4">
    <source>
        <dbReference type="Google" id="ProtNLM"/>
    </source>
</evidence>
<dbReference type="InterPro" id="IPR001087">
    <property type="entry name" value="GDSL"/>
</dbReference>
<protein>
    <recommendedName>
        <fullName evidence="4">SGNH hydrolase-type esterase domain-containing protein</fullName>
    </recommendedName>
</protein>
<dbReference type="CDD" id="cd01837">
    <property type="entry name" value="SGNH_plant_lipase_like"/>
    <property type="match status" value="1"/>
</dbReference>
<evidence type="ECO:0000313" key="3">
    <source>
        <dbReference type="Proteomes" id="UP000325577"/>
    </source>
</evidence>
<evidence type="ECO:0000256" key="1">
    <source>
        <dbReference type="ARBA" id="ARBA00008668"/>
    </source>
</evidence>
<dbReference type="AlphaFoldDB" id="A0A5J5ACU6"/>
<dbReference type="Proteomes" id="UP000325577">
    <property type="component" value="Linkage Group LG3"/>
</dbReference>
<accession>A0A5J5ACU6</accession>
<comment type="similarity">
    <text evidence="1">Belongs to the 'GDSL' lipolytic enzyme family.</text>
</comment>
<dbReference type="Gene3D" id="3.40.50.1110">
    <property type="entry name" value="SGNH hydrolase"/>
    <property type="match status" value="1"/>
</dbReference>
<dbReference type="InterPro" id="IPR050592">
    <property type="entry name" value="GDSL_lipolytic_enzyme"/>
</dbReference>
<organism evidence="2 3">
    <name type="scientific">Nyssa sinensis</name>
    <dbReference type="NCBI Taxonomy" id="561372"/>
    <lineage>
        <taxon>Eukaryota</taxon>
        <taxon>Viridiplantae</taxon>
        <taxon>Streptophyta</taxon>
        <taxon>Embryophyta</taxon>
        <taxon>Tracheophyta</taxon>
        <taxon>Spermatophyta</taxon>
        <taxon>Magnoliopsida</taxon>
        <taxon>eudicotyledons</taxon>
        <taxon>Gunneridae</taxon>
        <taxon>Pentapetalae</taxon>
        <taxon>asterids</taxon>
        <taxon>Cornales</taxon>
        <taxon>Nyssaceae</taxon>
        <taxon>Nyssa</taxon>
    </lineage>
</organism>
<dbReference type="InterPro" id="IPR035669">
    <property type="entry name" value="SGNH_plant_lipase-like"/>
</dbReference>
<evidence type="ECO:0000313" key="2">
    <source>
        <dbReference type="EMBL" id="KAA8527011.1"/>
    </source>
</evidence>